<dbReference type="PANTHER" id="PTHR34409">
    <property type="entry name" value="SET DOMAIN-CONTAINING PROTEIN"/>
    <property type="match status" value="1"/>
</dbReference>
<dbReference type="EMBL" id="QPFP01000078">
    <property type="protein sequence ID" value="TEB23398.1"/>
    <property type="molecule type" value="Genomic_DNA"/>
</dbReference>
<dbReference type="OrthoDB" id="99432at2759"/>
<gene>
    <name evidence="3" type="ORF">FA13DRAFT_1798044</name>
</gene>
<protein>
    <recommendedName>
        <fullName evidence="2">DUF6818 domain-containing protein</fullName>
    </recommendedName>
</protein>
<feature type="compositionally biased region" description="Acidic residues" evidence="1">
    <location>
        <begin position="237"/>
        <end position="255"/>
    </location>
</feature>
<dbReference type="STRING" id="71717.A0A4Y7SP23"/>
<evidence type="ECO:0000313" key="3">
    <source>
        <dbReference type="EMBL" id="TEB23398.1"/>
    </source>
</evidence>
<feature type="region of interest" description="Disordered" evidence="1">
    <location>
        <begin position="226"/>
        <end position="273"/>
    </location>
</feature>
<accession>A0A4Y7SP23</accession>
<reference evidence="3 4" key="1">
    <citation type="journal article" date="2019" name="Nat. Ecol. Evol.">
        <title>Megaphylogeny resolves global patterns of mushroom evolution.</title>
        <authorList>
            <person name="Varga T."/>
            <person name="Krizsan K."/>
            <person name="Foldi C."/>
            <person name="Dima B."/>
            <person name="Sanchez-Garcia M."/>
            <person name="Sanchez-Ramirez S."/>
            <person name="Szollosi G.J."/>
            <person name="Szarkandi J.G."/>
            <person name="Papp V."/>
            <person name="Albert L."/>
            <person name="Andreopoulos W."/>
            <person name="Angelini C."/>
            <person name="Antonin V."/>
            <person name="Barry K.W."/>
            <person name="Bougher N.L."/>
            <person name="Buchanan P."/>
            <person name="Buyck B."/>
            <person name="Bense V."/>
            <person name="Catcheside P."/>
            <person name="Chovatia M."/>
            <person name="Cooper J."/>
            <person name="Damon W."/>
            <person name="Desjardin D."/>
            <person name="Finy P."/>
            <person name="Geml J."/>
            <person name="Haridas S."/>
            <person name="Hughes K."/>
            <person name="Justo A."/>
            <person name="Karasinski D."/>
            <person name="Kautmanova I."/>
            <person name="Kiss B."/>
            <person name="Kocsube S."/>
            <person name="Kotiranta H."/>
            <person name="LaButti K.M."/>
            <person name="Lechner B.E."/>
            <person name="Liimatainen K."/>
            <person name="Lipzen A."/>
            <person name="Lukacs Z."/>
            <person name="Mihaltcheva S."/>
            <person name="Morgado L.N."/>
            <person name="Niskanen T."/>
            <person name="Noordeloos M.E."/>
            <person name="Ohm R.A."/>
            <person name="Ortiz-Santana B."/>
            <person name="Ovrebo C."/>
            <person name="Racz N."/>
            <person name="Riley R."/>
            <person name="Savchenko A."/>
            <person name="Shiryaev A."/>
            <person name="Soop K."/>
            <person name="Spirin V."/>
            <person name="Szebenyi C."/>
            <person name="Tomsovsky M."/>
            <person name="Tulloss R.E."/>
            <person name="Uehling J."/>
            <person name="Grigoriev I.V."/>
            <person name="Vagvolgyi C."/>
            <person name="Papp T."/>
            <person name="Martin F.M."/>
            <person name="Miettinen O."/>
            <person name="Hibbett D.S."/>
            <person name="Nagy L.G."/>
        </authorList>
    </citation>
    <scope>NUCLEOTIDE SEQUENCE [LARGE SCALE GENOMIC DNA]</scope>
    <source>
        <strain evidence="3 4">FP101781</strain>
    </source>
</reference>
<feature type="region of interest" description="Disordered" evidence="1">
    <location>
        <begin position="70"/>
        <end position="89"/>
    </location>
</feature>
<evidence type="ECO:0000256" key="1">
    <source>
        <dbReference type="SAM" id="MobiDB-lite"/>
    </source>
</evidence>
<dbReference type="PANTHER" id="PTHR34409:SF1">
    <property type="entry name" value="MYB-LIKE DOMAIN-CONTAINING PROTEIN"/>
    <property type="match status" value="1"/>
</dbReference>
<sequence length="506" mass="54300">MKLMQTQNLFPQHNGCPSLPALPINEIAPHSRSQVSRRFSGPSATQIPRLPPLHPASDWSIASEHPSLQPLLPALPPLPQSNDSDLTHPPTVAAAIGAKAVSKVASVCQKARNRKRKAIATSDDNDNDEANGGSSTRQGRLAGAGNYTLEDINALNNCVNKVKPMGQNGWVKVHGHFKNWAKKNGCPVCDTKSVEAKFKSMVKTCKATGTAVQPAHLARAKEIDDKINKQAGTRDVEDLEGGEGDEDGQGSEDDDGNKSSEVEVSTTTSKPVCTGTIHSDHTAALTARRTCGGPATELINKLNGVLDPAVQRACDGEQVLHLFQTAQLYTYKNLALLQRVSAAERECDLAQLKLCLGTGQASHGFTPAIVKPSHKPAHKPQPCHSHFKGYPGMDRVGGKFKVVETFPEGGSHTYWLMDPLTDALSAEEYDSDSEKENHPPHASRWRDRSPLLHSKLSQPSSSSATRAEGSSSPRKALISPRKVGSPQAAGSSPRPPPLSYQTSQDI</sequence>
<organism evidence="3 4">
    <name type="scientific">Coprinellus micaceus</name>
    <name type="common">Glistening ink-cap mushroom</name>
    <name type="synonym">Coprinus micaceus</name>
    <dbReference type="NCBI Taxonomy" id="71717"/>
    <lineage>
        <taxon>Eukaryota</taxon>
        <taxon>Fungi</taxon>
        <taxon>Dikarya</taxon>
        <taxon>Basidiomycota</taxon>
        <taxon>Agaricomycotina</taxon>
        <taxon>Agaricomycetes</taxon>
        <taxon>Agaricomycetidae</taxon>
        <taxon>Agaricales</taxon>
        <taxon>Agaricineae</taxon>
        <taxon>Psathyrellaceae</taxon>
        <taxon>Coprinellus</taxon>
    </lineage>
</organism>
<feature type="compositionally biased region" description="Polar residues" evidence="1">
    <location>
        <begin position="31"/>
        <end position="46"/>
    </location>
</feature>
<evidence type="ECO:0000259" key="2">
    <source>
        <dbReference type="Pfam" id="PF20681"/>
    </source>
</evidence>
<feature type="region of interest" description="Disordered" evidence="1">
    <location>
        <begin position="112"/>
        <end position="141"/>
    </location>
</feature>
<dbReference type="InterPro" id="IPR049203">
    <property type="entry name" value="DUF6818"/>
</dbReference>
<feature type="domain" description="DUF6818" evidence="2">
    <location>
        <begin position="164"/>
        <end position="239"/>
    </location>
</feature>
<feature type="compositionally biased region" description="Basic and acidic residues" evidence="1">
    <location>
        <begin position="226"/>
        <end position="236"/>
    </location>
</feature>
<feature type="compositionally biased region" description="Basic and acidic residues" evidence="1">
    <location>
        <begin position="432"/>
        <end position="450"/>
    </location>
</feature>
<keyword evidence="4" id="KW-1185">Reference proteome</keyword>
<feature type="region of interest" description="Disordered" evidence="1">
    <location>
        <begin position="426"/>
        <end position="506"/>
    </location>
</feature>
<feature type="compositionally biased region" description="Low complexity" evidence="1">
    <location>
        <begin position="451"/>
        <end position="472"/>
    </location>
</feature>
<comment type="caution">
    <text evidence="3">The sequence shown here is derived from an EMBL/GenBank/DDBJ whole genome shotgun (WGS) entry which is preliminary data.</text>
</comment>
<dbReference type="AlphaFoldDB" id="A0A4Y7SP23"/>
<dbReference type="Proteomes" id="UP000298030">
    <property type="component" value="Unassembled WGS sequence"/>
</dbReference>
<name>A0A4Y7SP23_COPMI</name>
<dbReference type="Pfam" id="PF20681">
    <property type="entry name" value="DUF6818"/>
    <property type="match status" value="1"/>
</dbReference>
<proteinExistence type="predicted"/>
<evidence type="ECO:0000313" key="4">
    <source>
        <dbReference type="Proteomes" id="UP000298030"/>
    </source>
</evidence>
<feature type="region of interest" description="Disordered" evidence="1">
    <location>
        <begin position="30"/>
        <end position="61"/>
    </location>
</feature>